<protein>
    <submittedName>
        <fullName evidence="5">Type I restriction enzyme S subunit</fullName>
        <ecNumber evidence="5">3.1.21.3</ecNumber>
    </submittedName>
</protein>
<comment type="caution">
    <text evidence="5">The sequence shown here is derived from an EMBL/GenBank/DDBJ whole genome shotgun (WGS) entry which is preliminary data.</text>
</comment>
<accession>A0ABX0X8X7</accession>
<evidence type="ECO:0000259" key="4">
    <source>
        <dbReference type="Pfam" id="PF01420"/>
    </source>
</evidence>
<name>A0ABX0X8X7_9BACT</name>
<keyword evidence="2" id="KW-0680">Restriction system</keyword>
<comment type="similarity">
    <text evidence="1">Belongs to the type-I restriction system S methylase family.</text>
</comment>
<evidence type="ECO:0000256" key="2">
    <source>
        <dbReference type="ARBA" id="ARBA00022747"/>
    </source>
</evidence>
<dbReference type="InterPro" id="IPR044946">
    <property type="entry name" value="Restrct_endonuc_typeI_TRD_sf"/>
</dbReference>
<dbReference type="PANTHER" id="PTHR30408:SF12">
    <property type="entry name" value="TYPE I RESTRICTION ENZYME MJAVIII SPECIFICITY SUBUNIT"/>
    <property type="match status" value="1"/>
</dbReference>
<dbReference type="EMBL" id="JAATJH010000002">
    <property type="protein sequence ID" value="NJC25676.1"/>
    <property type="molecule type" value="Genomic_DNA"/>
</dbReference>
<dbReference type="CDD" id="cd17273">
    <property type="entry name" value="RMtype1_S_EcoJA69PI-TRD1-CR1_like"/>
    <property type="match status" value="1"/>
</dbReference>
<feature type="domain" description="Type I restriction modification DNA specificity" evidence="4">
    <location>
        <begin position="255"/>
        <end position="432"/>
    </location>
</feature>
<feature type="domain" description="Type I restriction modification DNA specificity" evidence="4">
    <location>
        <begin position="68"/>
        <end position="181"/>
    </location>
</feature>
<dbReference type="SUPFAM" id="SSF116734">
    <property type="entry name" value="DNA methylase specificity domain"/>
    <property type="match status" value="2"/>
</dbReference>
<dbReference type="EC" id="3.1.21.3" evidence="5"/>
<dbReference type="Proteomes" id="UP000770785">
    <property type="component" value="Unassembled WGS sequence"/>
</dbReference>
<dbReference type="GO" id="GO:0009035">
    <property type="term" value="F:type I site-specific deoxyribonuclease activity"/>
    <property type="evidence" value="ECO:0007669"/>
    <property type="project" value="UniProtKB-EC"/>
</dbReference>
<proteinExistence type="inferred from homology"/>
<evidence type="ECO:0000256" key="1">
    <source>
        <dbReference type="ARBA" id="ARBA00010923"/>
    </source>
</evidence>
<reference evidence="5 6" key="1">
    <citation type="submission" date="2020-03" db="EMBL/GenBank/DDBJ databases">
        <title>Genomic Encyclopedia of Type Strains, Phase IV (KMG-IV): sequencing the most valuable type-strain genomes for metagenomic binning, comparative biology and taxonomic classification.</title>
        <authorList>
            <person name="Goeker M."/>
        </authorList>
    </citation>
    <scope>NUCLEOTIDE SEQUENCE [LARGE SCALE GENOMIC DNA]</scope>
    <source>
        <strain evidence="5 6">DSM 105096</strain>
    </source>
</reference>
<dbReference type="InterPro" id="IPR052021">
    <property type="entry name" value="Type-I_RS_S_subunit"/>
</dbReference>
<dbReference type="RefSeq" id="WP_168036465.1">
    <property type="nucleotide sequence ID" value="NZ_JAATJH010000002.1"/>
</dbReference>
<dbReference type="InterPro" id="IPR000055">
    <property type="entry name" value="Restrct_endonuc_typeI_TRD"/>
</dbReference>
<keyword evidence="6" id="KW-1185">Reference proteome</keyword>
<organism evidence="5 6">
    <name type="scientific">Neolewinella antarctica</name>
    <dbReference type="NCBI Taxonomy" id="442734"/>
    <lineage>
        <taxon>Bacteria</taxon>
        <taxon>Pseudomonadati</taxon>
        <taxon>Bacteroidota</taxon>
        <taxon>Saprospiria</taxon>
        <taxon>Saprospirales</taxon>
        <taxon>Lewinellaceae</taxon>
        <taxon>Neolewinella</taxon>
    </lineage>
</organism>
<evidence type="ECO:0000256" key="3">
    <source>
        <dbReference type="ARBA" id="ARBA00023125"/>
    </source>
</evidence>
<gene>
    <name evidence="5" type="ORF">GGR27_001175</name>
</gene>
<sequence length="450" mass="50001">MKFKEIVLQDGLNKVIDYRGKTPKLSKAGIKLISAANVKRGKLDFSTLKCISTDTFEKWATRGFTRPGDVLITTEAPVGEIALYPDDGQTYQLSRRVIALRADPTVFDNEYLYYYLQSRRPQYALSARSNRGSTVPRVLKPDILELPILAPSLKIQKRISIVLGSIDRKIDLLKQQNKTLESLAQTLFKSWFVDFDPVIDRMLLAGKELPEGLRKRGELRRSVVFSEGYARLPEAVLGLFPVGVGFSEGLGRWVPAGWAVGPVSKFADVIGGGTPSRKVDEYFTNNGIPWLSPKDLSGYNYKYIDKGAQDITKLGLSKSSAKICPIGTILFSSRAPIGYVAVVLNELTTNQGFKSLSPKSYEMTDYLYYYMKRITPEIDAAATGSTFKEISGGALKQIMILMPSLSVLSQFGDSLEGINNKQELLREQIQTLTKTRDTLLPKLISGELVV</sequence>
<keyword evidence="5" id="KW-0378">Hydrolase</keyword>
<dbReference type="Pfam" id="PF01420">
    <property type="entry name" value="Methylase_S"/>
    <property type="match status" value="2"/>
</dbReference>
<evidence type="ECO:0000313" key="6">
    <source>
        <dbReference type="Proteomes" id="UP000770785"/>
    </source>
</evidence>
<keyword evidence="3" id="KW-0238">DNA-binding</keyword>
<dbReference type="PANTHER" id="PTHR30408">
    <property type="entry name" value="TYPE-1 RESTRICTION ENZYME ECOKI SPECIFICITY PROTEIN"/>
    <property type="match status" value="1"/>
</dbReference>
<dbReference type="Gene3D" id="3.90.220.20">
    <property type="entry name" value="DNA methylase specificity domains"/>
    <property type="match status" value="2"/>
</dbReference>
<evidence type="ECO:0000313" key="5">
    <source>
        <dbReference type="EMBL" id="NJC25676.1"/>
    </source>
</evidence>